<proteinExistence type="predicted"/>
<gene>
    <name evidence="2" type="ORF">HND93_33635</name>
</gene>
<feature type="transmembrane region" description="Helical" evidence="1">
    <location>
        <begin position="272"/>
        <end position="290"/>
    </location>
</feature>
<keyword evidence="3" id="KW-1185">Reference proteome</keyword>
<protein>
    <recommendedName>
        <fullName evidence="4">Glycosyltransferase RgtA/B/C/D-like domain-containing protein</fullName>
    </recommendedName>
</protein>
<dbReference type="RefSeq" id="WP_180286448.1">
    <property type="nucleotide sequence ID" value="NZ_JABFDB010000042.1"/>
</dbReference>
<comment type="caution">
    <text evidence="2">The sequence shown here is derived from an EMBL/GenBank/DDBJ whole genome shotgun (WGS) entry which is preliminary data.</text>
</comment>
<evidence type="ECO:0000313" key="3">
    <source>
        <dbReference type="Proteomes" id="UP000584642"/>
    </source>
</evidence>
<keyword evidence="1" id="KW-0472">Membrane</keyword>
<feature type="transmembrane region" description="Helical" evidence="1">
    <location>
        <begin position="249"/>
        <end position="267"/>
    </location>
</feature>
<keyword evidence="1" id="KW-0812">Transmembrane</keyword>
<evidence type="ECO:0000313" key="2">
    <source>
        <dbReference type="EMBL" id="NYZ24673.1"/>
    </source>
</evidence>
<accession>A0ABX2TK65</accession>
<organism evidence="2 3">
    <name type="scientific">Azospirillum oleiclasticum</name>
    <dbReference type="NCBI Taxonomy" id="2735135"/>
    <lineage>
        <taxon>Bacteria</taxon>
        <taxon>Pseudomonadati</taxon>
        <taxon>Pseudomonadota</taxon>
        <taxon>Alphaproteobacteria</taxon>
        <taxon>Rhodospirillales</taxon>
        <taxon>Azospirillaceae</taxon>
        <taxon>Azospirillum</taxon>
    </lineage>
</organism>
<feature type="transmembrane region" description="Helical" evidence="1">
    <location>
        <begin position="85"/>
        <end position="103"/>
    </location>
</feature>
<name>A0ABX2TK65_9PROT</name>
<feature type="transmembrane region" description="Helical" evidence="1">
    <location>
        <begin position="127"/>
        <end position="147"/>
    </location>
</feature>
<feature type="transmembrane region" description="Helical" evidence="1">
    <location>
        <begin position="306"/>
        <end position="325"/>
    </location>
</feature>
<reference evidence="2 3" key="1">
    <citation type="submission" date="2020-05" db="EMBL/GenBank/DDBJ databases">
        <title>Azospirillum oleiclasticum sp. nov, a nitrogen-fixing and heavy crude oil-emulsifying bacterium isolated from the crude oil of Yumen Oilfield.</title>
        <authorList>
            <person name="Wu D."/>
            <person name="Cai M."/>
            <person name="Zhang X."/>
        </authorList>
    </citation>
    <scope>NUCLEOTIDE SEQUENCE [LARGE SCALE GENOMIC DNA]</scope>
    <source>
        <strain evidence="2 3">ROY-1-1-2</strain>
    </source>
</reference>
<sequence length="410" mass="45952">MSTNAQSPAITIPLLLLLATILLIARRPDQFLDPYVWVEDSHAIRDFLNHGLLSIFVPVQGYIVLPTKIINIVSTLISFYYYPEVSYTLTIIFTLSVIVAIAFSPTELRWRWLCAVLTLLIPTDPEAFGVSLMAFWWGGILAILALLWNRSGKWRGLQVAYVVFGGFSAPVIVGLTPLFWLRALLERRRADALVAGLATGVAVVQTILVLGHPSTATSNPLKIADVFVFMEKYFGYFTVYSFADWPYTLAAAVVMLGLLAYGCWIALFRREFYFLIAVLTIFALAGLSSLRQTPAITHPILAGPRYYFYPYIVLSWALVWMIVLAKPPIKPVIMAAIALALANATGHFARYHQHLDWRAHLDRCLRNEEPGTQRIPIHFAGLTAQPADLWFIDLTRQECERLVGRGLIGP</sequence>
<feature type="transmembrane region" description="Helical" evidence="1">
    <location>
        <begin position="159"/>
        <end position="180"/>
    </location>
</feature>
<evidence type="ECO:0000256" key="1">
    <source>
        <dbReference type="SAM" id="Phobius"/>
    </source>
</evidence>
<keyword evidence="1" id="KW-1133">Transmembrane helix</keyword>
<feature type="transmembrane region" description="Helical" evidence="1">
    <location>
        <begin position="7"/>
        <end position="27"/>
    </location>
</feature>
<dbReference type="Proteomes" id="UP000584642">
    <property type="component" value="Unassembled WGS sequence"/>
</dbReference>
<evidence type="ECO:0008006" key="4">
    <source>
        <dbReference type="Google" id="ProtNLM"/>
    </source>
</evidence>
<dbReference type="EMBL" id="JABFDB010000042">
    <property type="protein sequence ID" value="NYZ24673.1"/>
    <property type="molecule type" value="Genomic_DNA"/>
</dbReference>
<feature type="transmembrane region" description="Helical" evidence="1">
    <location>
        <begin position="192"/>
        <end position="211"/>
    </location>
</feature>